<dbReference type="GO" id="GO:0015940">
    <property type="term" value="P:pantothenate biosynthetic process"/>
    <property type="evidence" value="ECO:0007669"/>
    <property type="project" value="UniProtKB-UniRule"/>
</dbReference>
<name>A0A235BX11_UNCW3</name>
<evidence type="ECO:0000256" key="2">
    <source>
        <dbReference type="ARBA" id="ARBA00022655"/>
    </source>
</evidence>
<proteinExistence type="inferred from homology"/>
<dbReference type="EC" id="4.1.1.11" evidence="9"/>
<feature type="active site" description="Schiff-base intermediate with substrate; via pyruvic acid" evidence="9 10">
    <location>
        <position position="25"/>
    </location>
</feature>
<evidence type="ECO:0000256" key="9">
    <source>
        <dbReference type="HAMAP-Rule" id="MF_00446"/>
    </source>
</evidence>
<comment type="function">
    <text evidence="9">Catalyzes the pyruvoyl-dependent decarboxylation of aspartate to produce beta-alanine.</text>
</comment>
<evidence type="ECO:0000256" key="10">
    <source>
        <dbReference type="PIRSR" id="PIRSR006246-1"/>
    </source>
</evidence>
<evidence type="ECO:0000256" key="5">
    <source>
        <dbReference type="ARBA" id="ARBA00023145"/>
    </source>
</evidence>
<comment type="cofactor">
    <cofactor evidence="9 10">
        <name>pyruvate</name>
        <dbReference type="ChEBI" id="CHEBI:15361"/>
    </cofactor>
    <text evidence="9 10">Binds 1 pyruvoyl group covalently per subunit.</text>
</comment>
<keyword evidence="4 9" id="KW-0068">Autocatalytic cleavage</keyword>
<evidence type="ECO:0000256" key="11">
    <source>
        <dbReference type="PIRSR" id="PIRSR006246-2"/>
    </source>
</evidence>
<dbReference type="HAMAP" id="MF_00446">
    <property type="entry name" value="PanD"/>
    <property type="match status" value="1"/>
</dbReference>
<dbReference type="GO" id="GO:0005829">
    <property type="term" value="C:cytosol"/>
    <property type="evidence" value="ECO:0007669"/>
    <property type="project" value="TreeGrafter"/>
</dbReference>
<evidence type="ECO:0000256" key="12">
    <source>
        <dbReference type="PIRSR" id="PIRSR006246-3"/>
    </source>
</evidence>
<reference evidence="14 15" key="1">
    <citation type="submission" date="2017-07" db="EMBL/GenBank/DDBJ databases">
        <title>Recovery of genomes from metagenomes via a dereplication, aggregation, and scoring strategy.</title>
        <authorList>
            <person name="Sieber C.M."/>
            <person name="Probst A.J."/>
            <person name="Sharrar A."/>
            <person name="Thomas B.C."/>
            <person name="Hess M."/>
            <person name="Tringe S.G."/>
            <person name="Banfield J.F."/>
        </authorList>
    </citation>
    <scope>NUCLEOTIDE SEQUENCE [LARGE SCALE GENOMIC DNA]</scope>
    <source>
        <strain evidence="14">JGI_Cruoil_03_44_89</strain>
    </source>
</reference>
<dbReference type="Pfam" id="PF02261">
    <property type="entry name" value="Asp_decarbox"/>
    <property type="match status" value="1"/>
</dbReference>
<evidence type="ECO:0000256" key="1">
    <source>
        <dbReference type="ARBA" id="ARBA00022490"/>
    </source>
</evidence>
<dbReference type="GO" id="GO:0006523">
    <property type="term" value="P:alanine biosynthetic process"/>
    <property type="evidence" value="ECO:0007669"/>
    <property type="project" value="InterPro"/>
</dbReference>
<feature type="chain" id="PRO_5014004673" description="Aspartate 1-decarboxylase alpha chain" evidence="9 13">
    <location>
        <begin position="25"/>
        <end position="118"/>
    </location>
</feature>
<dbReference type="EMBL" id="NOZQ01000054">
    <property type="protein sequence ID" value="OYD16724.1"/>
    <property type="molecule type" value="Genomic_DNA"/>
</dbReference>
<evidence type="ECO:0000256" key="6">
    <source>
        <dbReference type="ARBA" id="ARBA00023239"/>
    </source>
</evidence>
<feature type="chain" id="PRO_5014004669" description="Aspartate 1-decarboxylase beta chain" evidence="9 13">
    <location>
        <begin position="1"/>
        <end position="24"/>
    </location>
</feature>
<protein>
    <recommendedName>
        <fullName evidence="9">Aspartate 1-decarboxylase</fullName>
        <ecNumber evidence="9">4.1.1.11</ecNumber>
    </recommendedName>
    <alternativeName>
        <fullName evidence="9">Aspartate alpha-decarboxylase</fullName>
    </alternativeName>
    <component>
        <recommendedName>
            <fullName evidence="9">Aspartate 1-decarboxylase beta chain</fullName>
        </recommendedName>
    </component>
    <component>
        <recommendedName>
            <fullName evidence="9">Aspartate 1-decarboxylase alpha chain</fullName>
        </recommendedName>
    </component>
</protein>
<feature type="modified residue" description="Pyruvic acid (Ser)" evidence="9 12">
    <location>
        <position position="25"/>
    </location>
</feature>
<comment type="subunit">
    <text evidence="9">Heterooctamer of four alpha and four beta subunits.</text>
</comment>
<comment type="catalytic activity">
    <reaction evidence="9">
        <text>L-aspartate + H(+) = beta-alanine + CO2</text>
        <dbReference type="Rhea" id="RHEA:19497"/>
        <dbReference type="ChEBI" id="CHEBI:15378"/>
        <dbReference type="ChEBI" id="CHEBI:16526"/>
        <dbReference type="ChEBI" id="CHEBI:29991"/>
        <dbReference type="ChEBI" id="CHEBI:57966"/>
        <dbReference type="EC" id="4.1.1.11"/>
    </reaction>
</comment>
<feature type="active site" description="Proton donor" evidence="9 10">
    <location>
        <position position="58"/>
    </location>
</feature>
<dbReference type="UniPathway" id="UPA00028">
    <property type="reaction ID" value="UER00002"/>
</dbReference>
<dbReference type="AlphaFoldDB" id="A0A235BX11"/>
<comment type="similarity">
    <text evidence="9">Belongs to the PanD family.</text>
</comment>
<dbReference type="PANTHER" id="PTHR21012:SF0">
    <property type="entry name" value="ASPARTATE 1-DECARBOXYLASE"/>
    <property type="match status" value="1"/>
</dbReference>
<evidence type="ECO:0000256" key="8">
    <source>
        <dbReference type="ARBA" id="ARBA00023317"/>
    </source>
</evidence>
<dbReference type="InterPro" id="IPR003190">
    <property type="entry name" value="Asp_decarbox"/>
</dbReference>
<comment type="caution">
    <text evidence="14">The sequence shown here is derived from an EMBL/GenBank/DDBJ whole genome shotgun (WGS) entry which is preliminary data.</text>
</comment>
<comment type="subcellular location">
    <subcellularLocation>
        <location evidence="9">Cytoplasm</location>
    </subcellularLocation>
</comment>
<evidence type="ECO:0000256" key="3">
    <source>
        <dbReference type="ARBA" id="ARBA00022793"/>
    </source>
</evidence>
<accession>A0A235BX11</accession>
<dbReference type="CDD" id="cd06919">
    <property type="entry name" value="Asp_decarbox"/>
    <property type="match status" value="1"/>
</dbReference>
<dbReference type="Gene3D" id="2.40.40.20">
    <property type="match status" value="1"/>
</dbReference>
<sequence length="118" mass="13045">MQRIILKSKIHGITVTHKDLYYEGSIEIDGDILKRADMYEGELVQVVNVNTGERFETYTINGETGSRICALNGGAARKGEIGDKLLVMSYCIVDSGKLPAHKPVILKMSDGNEMKSKK</sequence>
<keyword evidence="6 9" id="KW-0456">Lyase</keyword>
<evidence type="ECO:0000313" key="15">
    <source>
        <dbReference type="Proteomes" id="UP000215215"/>
    </source>
</evidence>
<feature type="binding site" evidence="9 11">
    <location>
        <begin position="73"/>
        <end position="75"/>
    </location>
    <ligand>
        <name>substrate</name>
    </ligand>
</feature>
<feature type="binding site" evidence="9 11">
    <location>
        <position position="57"/>
    </location>
    <ligand>
        <name>substrate</name>
    </ligand>
</feature>
<dbReference type="NCBIfam" id="TIGR00223">
    <property type="entry name" value="panD"/>
    <property type="match status" value="1"/>
</dbReference>
<keyword evidence="8 9" id="KW-0670">Pyruvate</keyword>
<keyword evidence="7 9" id="KW-0704">Schiff base</keyword>
<evidence type="ECO:0000313" key="14">
    <source>
        <dbReference type="EMBL" id="OYD16724.1"/>
    </source>
</evidence>
<dbReference type="PIRSF" id="PIRSF006246">
    <property type="entry name" value="Asp_decarbox"/>
    <property type="match status" value="1"/>
</dbReference>
<dbReference type="SUPFAM" id="SSF50692">
    <property type="entry name" value="ADC-like"/>
    <property type="match status" value="1"/>
</dbReference>
<keyword evidence="2 9" id="KW-0566">Pantothenate biosynthesis</keyword>
<keyword evidence="5 9" id="KW-0865">Zymogen</keyword>
<comment type="pathway">
    <text evidence="9">Cofactor biosynthesis; (R)-pantothenate biosynthesis; beta-alanine from L-aspartate: step 1/1.</text>
</comment>
<evidence type="ECO:0000256" key="7">
    <source>
        <dbReference type="ARBA" id="ARBA00023270"/>
    </source>
</evidence>
<evidence type="ECO:0000256" key="13">
    <source>
        <dbReference type="PIRSR" id="PIRSR006246-5"/>
    </source>
</evidence>
<keyword evidence="1 9" id="KW-0963">Cytoplasm</keyword>
<keyword evidence="3 9" id="KW-0210">Decarboxylase</keyword>
<dbReference type="InterPro" id="IPR009010">
    <property type="entry name" value="Asp_de-COase-like_dom_sf"/>
</dbReference>
<dbReference type="GO" id="GO:0004068">
    <property type="term" value="F:aspartate 1-decarboxylase activity"/>
    <property type="evidence" value="ECO:0007669"/>
    <property type="project" value="UniProtKB-UniRule"/>
</dbReference>
<gene>
    <name evidence="9" type="primary">panD</name>
    <name evidence="14" type="ORF">CH333_02825</name>
</gene>
<dbReference type="PANTHER" id="PTHR21012">
    <property type="entry name" value="ASPARTATE 1-DECARBOXYLASE"/>
    <property type="match status" value="1"/>
</dbReference>
<evidence type="ECO:0000256" key="4">
    <source>
        <dbReference type="ARBA" id="ARBA00022813"/>
    </source>
</evidence>
<comment type="PTM">
    <text evidence="9 12">Is synthesized initially as an inactive proenzyme, which is activated by self-cleavage at a specific serine bond to produce a beta-subunit with a hydroxyl group at its C-terminus and an alpha-subunit with a pyruvoyl group at its N-terminus.</text>
</comment>
<dbReference type="Proteomes" id="UP000215215">
    <property type="component" value="Unassembled WGS sequence"/>
</dbReference>
<organism evidence="14 15">
    <name type="scientific">candidate division WOR-3 bacterium JGI_Cruoil_03_44_89</name>
    <dbReference type="NCBI Taxonomy" id="1973748"/>
    <lineage>
        <taxon>Bacteria</taxon>
        <taxon>Bacteria division WOR-3</taxon>
    </lineage>
</organism>